<protein>
    <recommendedName>
        <fullName evidence="1">Integrase core domain-containing protein</fullName>
    </recommendedName>
</protein>
<dbReference type="OrthoDB" id="3013454at2759"/>
<dbReference type="Proteomes" id="UP000807342">
    <property type="component" value="Unassembled WGS sequence"/>
</dbReference>
<dbReference type="PANTHER" id="PTHR46791">
    <property type="entry name" value="EXPRESSED PROTEIN"/>
    <property type="match status" value="1"/>
</dbReference>
<dbReference type="EMBL" id="MU151738">
    <property type="protein sequence ID" value="KAF9441951.1"/>
    <property type="molecule type" value="Genomic_DNA"/>
</dbReference>
<evidence type="ECO:0000313" key="2">
    <source>
        <dbReference type="EMBL" id="KAF9441951.1"/>
    </source>
</evidence>
<feature type="domain" description="Integrase core" evidence="1">
    <location>
        <begin position="3"/>
        <end position="104"/>
    </location>
</feature>
<dbReference type="PANTHER" id="PTHR46791:SF5">
    <property type="entry name" value="CLR5 DOMAIN-CONTAINING PROTEIN-RELATED"/>
    <property type="match status" value="1"/>
</dbReference>
<accession>A0A9P6BVL9</accession>
<proteinExistence type="predicted"/>
<keyword evidence="3" id="KW-1185">Reference proteome</keyword>
<reference evidence="2" key="1">
    <citation type="submission" date="2020-11" db="EMBL/GenBank/DDBJ databases">
        <authorList>
            <consortium name="DOE Joint Genome Institute"/>
            <person name="Ahrendt S."/>
            <person name="Riley R."/>
            <person name="Andreopoulos W."/>
            <person name="Labutti K."/>
            <person name="Pangilinan J."/>
            <person name="Ruiz-Duenas F.J."/>
            <person name="Barrasa J.M."/>
            <person name="Sanchez-Garcia M."/>
            <person name="Camarero S."/>
            <person name="Miyauchi S."/>
            <person name="Serrano A."/>
            <person name="Linde D."/>
            <person name="Babiker R."/>
            <person name="Drula E."/>
            <person name="Ayuso-Fernandez I."/>
            <person name="Pacheco R."/>
            <person name="Padilla G."/>
            <person name="Ferreira P."/>
            <person name="Barriuso J."/>
            <person name="Kellner H."/>
            <person name="Castanera R."/>
            <person name="Alfaro M."/>
            <person name="Ramirez L."/>
            <person name="Pisabarro A.G."/>
            <person name="Kuo A."/>
            <person name="Tritt A."/>
            <person name="Lipzen A."/>
            <person name="He G."/>
            <person name="Yan M."/>
            <person name="Ng V."/>
            <person name="Cullen D."/>
            <person name="Martin F."/>
            <person name="Rosso M.-N."/>
            <person name="Henrissat B."/>
            <person name="Hibbett D."/>
            <person name="Martinez A.T."/>
            <person name="Grigoriev I.V."/>
        </authorList>
    </citation>
    <scope>NUCLEOTIDE SEQUENCE</scope>
    <source>
        <strain evidence="2">MF-IS2</strain>
    </source>
</reference>
<sequence length="256" mass="30135">MILLWGFNRGSFIWGSSTHNTQIERLWVEVGTQFAQQWKAFFLHLEKFHFLERKNPAHLWLLHYLFLDSINHDCAEFQGNWNYHPISGEGHNMSPVQMEAEGQLLHGFYGDECEGVPVDLIERYYGAEGPHLKHNPHQRGARSSQDKEMEVDAANEQIKSNTYPHAVAIPQKNCPFDKSEMRAFKCQMKEYQRSRFVPNGYFIWPDEWDEEYLPYEDIQVGRHPLRISLTLLVWLPCAEDWARGVYLLARILSLRK</sequence>
<organism evidence="2 3">
    <name type="scientific">Macrolepiota fuliginosa MF-IS2</name>
    <dbReference type="NCBI Taxonomy" id="1400762"/>
    <lineage>
        <taxon>Eukaryota</taxon>
        <taxon>Fungi</taxon>
        <taxon>Dikarya</taxon>
        <taxon>Basidiomycota</taxon>
        <taxon>Agaricomycotina</taxon>
        <taxon>Agaricomycetes</taxon>
        <taxon>Agaricomycetidae</taxon>
        <taxon>Agaricales</taxon>
        <taxon>Agaricineae</taxon>
        <taxon>Agaricaceae</taxon>
        <taxon>Macrolepiota</taxon>
    </lineage>
</organism>
<evidence type="ECO:0000313" key="3">
    <source>
        <dbReference type="Proteomes" id="UP000807342"/>
    </source>
</evidence>
<dbReference type="Pfam" id="PF24764">
    <property type="entry name" value="rva_4"/>
    <property type="match status" value="1"/>
</dbReference>
<gene>
    <name evidence="2" type="ORF">P691DRAFT_682532</name>
</gene>
<comment type="caution">
    <text evidence="2">The sequence shown here is derived from an EMBL/GenBank/DDBJ whole genome shotgun (WGS) entry which is preliminary data.</text>
</comment>
<evidence type="ECO:0000259" key="1">
    <source>
        <dbReference type="Pfam" id="PF24764"/>
    </source>
</evidence>
<name>A0A9P6BVL9_9AGAR</name>
<dbReference type="InterPro" id="IPR058913">
    <property type="entry name" value="Integrase_dom_put"/>
</dbReference>
<dbReference type="AlphaFoldDB" id="A0A9P6BVL9"/>